<dbReference type="InterPro" id="IPR036388">
    <property type="entry name" value="WH-like_DNA-bd_sf"/>
</dbReference>
<sequence>MAPTETVRGPEEPRRGKARKRLLPGQPTTTEVIGNDHTDRLPPACRDQWRQVLGMRKACLVLAYRYVPQHQCEDVWQETKLAMWQLLKKGPVDKVGPYVRQVCRNKARQHLRVIKERAEQLIEDAGELDTGSGGNPPQTDGRLKDLVRSFDGVLSPHEALICVLKWGVGLDAAAVARLIGPPTTAAAVRQALRRARGKLERPGVREQVARRIRADT</sequence>
<dbReference type="Gene3D" id="1.10.10.10">
    <property type="entry name" value="Winged helix-like DNA-binding domain superfamily/Winged helix DNA-binding domain"/>
    <property type="match status" value="1"/>
</dbReference>
<evidence type="ECO:0000313" key="1">
    <source>
        <dbReference type="EMBL" id="MDT0309763.1"/>
    </source>
</evidence>
<dbReference type="RefSeq" id="WP_311632728.1">
    <property type="nucleotide sequence ID" value="NZ_JAVREN010000046.1"/>
</dbReference>
<organism evidence="1 2">
    <name type="scientific">Streptomyces boetiae</name>
    <dbReference type="NCBI Taxonomy" id="3075541"/>
    <lineage>
        <taxon>Bacteria</taxon>
        <taxon>Bacillati</taxon>
        <taxon>Actinomycetota</taxon>
        <taxon>Actinomycetes</taxon>
        <taxon>Kitasatosporales</taxon>
        <taxon>Streptomycetaceae</taxon>
        <taxon>Streptomyces</taxon>
    </lineage>
</organism>
<dbReference type="InterPro" id="IPR013325">
    <property type="entry name" value="RNA_pol_sigma_r2"/>
</dbReference>
<proteinExistence type="predicted"/>
<evidence type="ECO:0000313" key="2">
    <source>
        <dbReference type="Proteomes" id="UP001183388"/>
    </source>
</evidence>
<dbReference type="Gene3D" id="1.10.1740.10">
    <property type="match status" value="1"/>
</dbReference>
<accession>A0ABU2LER8</accession>
<keyword evidence="2" id="KW-1185">Reference proteome</keyword>
<dbReference type="SUPFAM" id="SSF88946">
    <property type="entry name" value="Sigma2 domain of RNA polymerase sigma factors"/>
    <property type="match status" value="1"/>
</dbReference>
<gene>
    <name evidence="1" type="ORF">RM780_22800</name>
</gene>
<protein>
    <submittedName>
        <fullName evidence="1">Sigma-70 family RNA polymerase sigma factor</fullName>
    </submittedName>
</protein>
<dbReference type="Proteomes" id="UP001183388">
    <property type="component" value="Unassembled WGS sequence"/>
</dbReference>
<dbReference type="EMBL" id="JAVREN010000046">
    <property type="protein sequence ID" value="MDT0309763.1"/>
    <property type="molecule type" value="Genomic_DNA"/>
</dbReference>
<comment type="caution">
    <text evidence="1">The sequence shown here is derived from an EMBL/GenBank/DDBJ whole genome shotgun (WGS) entry which is preliminary data.</text>
</comment>
<name>A0ABU2LER8_9ACTN</name>
<reference evidence="2" key="1">
    <citation type="submission" date="2023-07" db="EMBL/GenBank/DDBJ databases">
        <title>30 novel species of actinomycetes from the DSMZ collection.</title>
        <authorList>
            <person name="Nouioui I."/>
        </authorList>
    </citation>
    <scope>NUCLEOTIDE SEQUENCE [LARGE SCALE GENOMIC DNA]</scope>
    <source>
        <strain evidence="2">DSM 44917</strain>
    </source>
</reference>